<name>A0A482TTJ4_9FLAO</name>
<dbReference type="OrthoDB" id="9811889at2"/>
<dbReference type="SUPFAM" id="SSF47384">
    <property type="entry name" value="Homodimeric domain of signal transducing histidine kinase"/>
    <property type="match status" value="1"/>
</dbReference>
<dbReference type="InterPro" id="IPR011006">
    <property type="entry name" value="CheY-like_superfamily"/>
</dbReference>
<dbReference type="GO" id="GO:0000155">
    <property type="term" value="F:phosphorelay sensor kinase activity"/>
    <property type="evidence" value="ECO:0007669"/>
    <property type="project" value="InterPro"/>
</dbReference>
<dbReference type="CDD" id="cd00082">
    <property type="entry name" value="HisKA"/>
    <property type="match status" value="1"/>
</dbReference>
<comment type="catalytic activity">
    <reaction evidence="1">
        <text>ATP + protein L-histidine = ADP + protein N-phospho-L-histidine.</text>
        <dbReference type="EC" id="2.7.13.3"/>
    </reaction>
</comment>
<keyword evidence="6" id="KW-0175">Coiled coil</keyword>
<dbReference type="InterPro" id="IPR036890">
    <property type="entry name" value="HATPase_C_sf"/>
</dbReference>
<dbReference type="Pfam" id="PF00072">
    <property type="entry name" value="Response_reg"/>
    <property type="match status" value="1"/>
</dbReference>
<keyword evidence="7" id="KW-0472">Membrane</keyword>
<dbReference type="SUPFAM" id="SSF55874">
    <property type="entry name" value="ATPase domain of HSP90 chaperone/DNA topoisomerase II/histidine kinase"/>
    <property type="match status" value="1"/>
</dbReference>
<proteinExistence type="predicted"/>
<evidence type="ECO:0000256" key="5">
    <source>
        <dbReference type="PROSITE-ProRule" id="PRU00169"/>
    </source>
</evidence>
<dbReference type="EC" id="2.7.13.3" evidence="2"/>
<dbReference type="Pfam" id="PF02518">
    <property type="entry name" value="HATPase_c"/>
    <property type="match status" value="1"/>
</dbReference>
<evidence type="ECO:0000256" key="4">
    <source>
        <dbReference type="ARBA" id="ARBA00023012"/>
    </source>
</evidence>
<dbReference type="InterPro" id="IPR004358">
    <property type="entry name" value="Sig_transdc_His_kin-like_C"/>
</dbReference>
<dbReference type="PANTHER" id="PTHR45339">
    <property type="entry name" value="HYBRID SIGNAL TRANSDUCTION HISTIDINE KINASE J"/>
    <property type="match status" value="1"/>
</dbReference>
<dbReference type="InterPro" id="IPR003661">
    <property type="entry name" value="HisK_dim/P_dom"/>
</dbReference>
<feature type="modified residue" description="4-aspartylphosphate" evidence="5">
    <location>
        <position position="633"/>
    </location>
</feature>
<keyword evidence="7" id="KW-1133">Transmembrane helix</keyword>
<feature type="transmembrane region" description="Helical" evidence="7">
    <location>
        <begin position="13"/>
        <end position="34"/>
    </location>
</feature>
<dbReference type="InterPro" id="IPR036097">
    <property type="entry name" value="HisK_dim/P_sf"/>
</dbReference>
<dbReference type="Pfam" id="PF00512">
    <property type="entry name" value="HisKA"/>
    <property type="match status" value="1"/>
</dbReference>
<dbReference type="AlphaFoldDB" id="A0A482TTJ4"/>
<dbReference type="EMBL" id="QNVY02000003">
    <property type="protein sequence ID" value="RYJ51574.1"/>
    <property type="molecule type" value="Genomic_DNA"/>
</dbReference>
<dbReference type="InterPro" id="IPR001789">
    <property type="entry name" value="Sig_transdc_resp-reg_receiver"/>
</dbReference>
<evidence type="ECO:0000256" key="3">
    <source>
        <dbReference type="ARBA" id="ARBA00022553"/>
    </source>
</evidence>
<dbReference type="SMART" id="SM00388">
    <property type="entry name" value="HisKA"/>
    <property type="match status" value="1"/>
</dbReference>
<keyword evidence="3 5" id="KW-0597">Phosphoprotein</keyword>
<dbReference type="PROSITE" id="PS50109">
    <property type="entry name" value="HIS_KIN"/>
    <property type="match status" value="1"/>
</dbReference>
<reference evidence="10 11" key="1">
    <citation type="submission" date="2019-01" db="EMBL/GenBank/DDBJ databases">
        <title>Flavobacterium sp. nov. isolated from arctic soil.</title>
        <authorList>
            <person name="Kim D.-U."/>
        </authorList>
    </citation>
    <scope>NUCLEOTIDE SEQUENCE [LARGE SCALE GENOMIC DNA]</scope>
    <source>
        <strain evidence="10 11">Kopri-42</strain>
    </source>
</reference>
<dbReference type="InterPro" id="IPR007892">
    <property type="entry name" value="CHASE4"/>
</dbReference>
<evidence type="ECO:0000256" key="2">
    <source>
        <dbReference type="ARBA" id="ARBA00012438"/>
    </source>
</evidence>
<feature type="domain" description="Response regulatory" evidence="9">
    <location>
        <begin position="583"/>
        <end position="698"/>
    </location>
</feature>
<feature type="domain" description="Histidine kinase" evidence="8">
    <location>
        <begin position="339"/>
        <end position="560"/>
    </location>
</feature>
<dbReference type="Gene3D" id="3.40.50.2300">
    <property type="match status" value="1"/>
</dbReference>
<sequence length="708" mass="81559">MNRLCSLNTYFKLLLLIASTTVFFFLLYTSLYIYTLKEEERFYKTTYEQYDREIRSLFRLNSKTPTATIIDVTFWDALVNFTKSKDENWYNHFIASEFESYEMDYIGIYDLDRNLINKTTSSRIKSFDFIPKEMMAVLYKSKLKKFYLKIPEGIVEVFAATIHPSGDPKKRKTKPSGYFFMARLLDETFSSSLGNISSSKVKLIAADYVVNPEVDFVVVLLDLKDWKNKVVSKFLFKRPFNLNYNKTKEILFIVVVASIINMLIFIYYTKKWVYNPLKLIKNILETGNVESINSLRKSKGEFGYIGNLFEENNNQRQQLEIAKQKAEESDTLKSSFLANLSHEIRTPMNAIMGFSDLLTDANLTENEKAEYLKIIRNSGSSLVSIIEDLIEMSRIDAKQITPNYKGLELEKCMADLHKSIKITIPKEKEIEFFVVESADKNPKNILTDETKLKQIIVNLVTNAVKFTEKGFVSFGYEINKEKEVVVFTIQDSGLGISQDYSKVIFDRFRRIEDNASTEMKGLGLGLSITKAYVEMLGGEISVKSTMGIGSIFTFTIPLKYDQTVVKSTPRKKISFSGNYENKIILIAEDDNINFLLLKKIIESKNHTVLRAFNGQEAVTICAENPDISLVFMDIKMPVLNGFEAFAQIKVFKPELPVIAQTAYSSFEDRERIMQFGFMDYITKPLDKEKIFELLDIIFMEINSSNLKQ</sequence>
<feature type="coiled-coil region" evidence="6">
    <location>
        <begin position="305"/>
        <end position="332"/>
    </location>
</feature>
<dbReference type="Proteomes" id="UP000253235">
    <property type="component" value="Unassembled WGS sequence"/>
</dbReference>
<feature type="transmembrane region" description="Helical" evidence="7">
    <location>
        <begin position="250"/>
        <end position="268"/>
    </location>
</feature>
<dbReference type="PROSITE" id="PS50110">
    <property type="entry name" value="RESPONSE_REGULATORY"/>
    <property type="match status" value="1"/>
</dbReference>
<dbReference type="CDD" id="cd17546">
    <property type="entry name" value="REC_hyHK_CKI1_RcsC-like"/>
    <property type="match status" value="1"/>
</dbReference>
<evidence type="ECO:0000313" key="11">
    <source>
        <dbReference type="Proteomes" id="UP000253235"/>
    </source>
</evidence>
<dbReference type="Gene3D" id="3.30.565.10">
    <property type="entry name" value="Histidine kinase-like ATPase, C-terminal domain"/>
    <property type="match status" value="1"/>
</dbReference>
<evidence type="ECO:0000259" key="8">
    <source>
        <dbReference type="PROSITE" id="PS50109"/>
    </source>
</evidence>
<dbReference type="SMART" id="SM00448">
    <property type="entry name" value="REC"/>
    <property type="match status" value="1"/>
</dbReference>
<evidence type="ECO:0000256" key="1">
    <source>
        <dbReference type="ARBA" id="ARBA00000085"/>
    </source>
</evidence>
<dbReference type="InterPro" id="IPR005467">
    <property type="entry name" value="His_kinase_dom"/>
</dbReference>
<dbReference type="Gene3D" id="1.10.287.130">
    <property type="match status" value="1"/>
</dbReference>
<keyword evidence="7" id="KW-0812">Transmembrane</keyword>
<gene>
    <name evidence="10" type="ORF">DR871_010285</name>
</gene>
<evidence type="ECO:0000259" key="9">
    <source>
        <dbReference type="PROSITE" id="PS50110"/>
    </source>
</evidence>
<dbReference type="PANTHER" id="PTHR45339:SF1">
    <property type="entry name" value="HYBRID SIGNAL TRANSDUCTION HISTIDINE KINASE J"/>
    <property type="match status" value="1"/>
</dbReference>
<evidence type="ECO:0000313" key="10">
    <source>
        <dbReference type="EMBL" id="RYJ51574.1"/>
    </source>
</evidence>
<accession>A0A482TTJ4</accession>
<protein>
    <recommendedName>
        <fullName evidence="2">histidine kinase</fullName>
        <ecNumber evidence="2">2.7.13.3</ecNumber>
    </recommendedName>
</protein>
<dbReference type="SMART" id="SM00387">
    <property type="entry name" value="HATPase_c"/>
    <property type="match status" value="1"/>
</dbReference>
<dbReference type="InterPro" id="IPR003594">
    <property type="entry name" value="HATPase_dom"/>
</dbReference>
<evidence type="ECO:0000256" key="7">
    <source>
        <dbReference type="SAM" id="Phobius"/>
    </source>
</evidence>
<keyword evidence="4" id="KW-0902">Two-component regulatory system</keyword>
<keyword evidence="11" id="KW-1185">Reference proteome</keyword>
<dbReference type="PRINTS" id="PR00344">
    <property type="entry name" value="BCTRLSENSOR"/>
</dbReference>
<dbReference type="Pfam" id="PF05228">
    <property type="entry name" value="CHASE4"/>
    <property type="match status" value="1"/>
</dbReference>
<comment type="caution">
    <text evidence="10">The sequence shown here is derived from an EMBL/GenBank/DDBJ whole genome shotgun (WGS) entry which is preliminary data.</text>
</comment>
<organism evidence="10 11">
    <name type="scientific">Flavobacterium petrolei</name>
    <dbReference type="NCBI Taxonomy" id="2259594"/>
    <lineage>
        <taxon>Bacteria</taxon>
        <taxon>Pseudomonadati</taxon>
        <taxon>Bacteroidota</taxon>
        <taxon>Flavobacteriia</taxon>
        <taxon>Flavobacteriales</taxon>
        <taxon>Flavobacteriaceae</taxon>
        <taxon>Flavobacterium</taxon>
    </lineage>
</organism>
<evidence type="ECO:0000256" key="6">
    <source>
        <dbReference type="SAM" id="Coils"/>
    </source>
</evidence>
<dbReference type="SUPFAM" id="SSF52172">
    <property type="entry name" value="CheY-like"/>
    <property type="match status" value="1"/>
</dbReference>